<protein>
    <recommendedName>
        <fullName evidence="6">Phorbol-ester/DAG-type domain-containing protein</fullName>
    </recommendedName>
</protein>
<keyword evidence="3" id="KW-0863">Zinc-finger</keyword>
<dbReference type="InterPro" id="IPR025258">
    <property type="entry name" value="RH_dom"/>
</dbReference>
<dbReference type="PANTHER" id="PTHR12326:SF3">
    <property type="entry name" value="DIFFERENTIALLY EXPRESSED IN FDCP 8 HOMOLOG"/>
    <property type="match status" value="1"/>
</dbReference>
<dbReference type="HOGENOM" id="CLU_034500_4_0_1"/>
<feature type="non-terminal residue" evidence="7">
    <location>
        <position position="358"/>
    </location>
</feature>
<dbReference type="PANTHER" id="PTHR12326">
    <property type="entry name" value="PLECKSTRIN HOMOLOGY DOMAIN CONTAINING PROTEIN"/>
    <property type="match status" value="1"/>
</dbReference>
<name>A7RRC1_NEMVE</name>
<dbReference type="eggNOG" id="KOG1829">
    <property type="taxonomic scope" value="Eukaryota"/>
</dbReference>
<dbReference type="InParanoid" id="A7RRC1"/>
<reference evidence="7 8" key="1">
    <citation type="journal article" date="2007" name="Science">
        <title>Sea anemone genome reveals ancestral eumetazoan gene repertoire and genomic organization.</title>
        <authorList>
            <person name="Putnam N.H."/>
            <person name="Srivastava M."/>
            <person name="Hellsten U."/>
            <person name="Dirks B."/>
            <person name="Chapman J."/>
            <person name="Salamov A."/>
            <person name="Terry A."/>
            <person name="Shapiro H."/>
            <person name="Lindquist E."/>
            <person name="Kapitonov V.V."/>
            <person name="Jurka J."/>
            <person name="Genikhovich G."/>
            <person name="Grigoriev I.V."/>
            <person name="Lucas S.M."/>
            <person name="Steele R.E."/>
            <person name="Finnerty J.R."/>
            <person name="Technau U."/>
            <person name="Martindale M.Q."/>
            <person name="Rokhsar D.S."/>
        </authorList>
    </citation>
    <scope>NUCLEOTIDE SEQUENCE [LARGE SCALE GENOMIC DNA]</scope>
    <source>
        <strain evidence="8">CH2 X CH6</strain>
    </source>
</reference>
<dbReference type="OMA" id="NMICPKC"/>
<keyword evidence="1" id="KW-0479">Metal-binding</keyword>
<dbReference type="KEGG" id="nve:5518010"/>
<sequence>LGIQEDHFSSPEYFMGFSTTEELQNAIHSCKDMIRAAPEHSAEKKKLVEKLIQLRVRLQETGDHPEEKHTNAKKVLGHVFVKEQGSGPSVMCDRCGKWIWTMWQSLFTCQACKFHSHRKCLHTIRRPCASKKVSFASTYILAICPESGLSTQQYKCAECRKRISFLKGEFSEARLCDYSGQYFCEECHWNDQVLIPARIIHNWDFTNYKVARQNKQLLALMLNKPQLNLEQLNPALFKFVGELREIKRLREEILIMKKYFMSCRAALESKLLLQLQDRQHFVDNSYQYSLQDLIDVERGSLLPFVTRVHSLFLTHIKTDCELCQAKGFVCEVCKSNDVIFAFDPHAVQCSKCKAVLHK</sequence>
<dbReference type="InterPro" id="IPR047983">
    <property type="entry name" value="DEF8_C1"/>
</dbReference>
<dbReference type="SMART" id="SM01175">
    <property type="entry name" value="DUF4206"/>
    <property type="match status" value="1"/>
</dbReference>
<dbReference type="SMART" id="SM00109">
    <property type="entry name" value="C1"/>
    <property type="match status" value="1"/>
</dbReference>
<gene>
    <name evidence="7" type="ORF">NEMVEDRAFT_v1g90855</name>
</gene>
<proteinExistence type="inferred from homology"/>
<evidence type="ECO:0000256" key="4">
    <source>
        <dbReference type="ARBA" id="ARBA00022833"/>
    </source>
</evidence>
<dbReference type="InterPro" id="IPR046349">
    <property type="entry name" value="C1-like_sf"/>
</dbReference>
<dbReference type="PROSITE" id="PS00479">
    <property type="entry name" value="ZF_DAG_PE_1"/>
    <property type="match status" value="1"/>
</dbReference>
<feature type="domain" description="Phorbol-ester/DAG-type" evidence="6">
    <location>
        <begin position="77"/>
        <end position="128"/>
    </location>
</feature>
<accession>A7RRC1</accession>
<evidence type="ECO:0000259" key="6">
    <source>
        <dbReference type="PROSITE" id="PS50081"/>
    </source>
</evidence>
<dbReference type="Gene3D" id="3.30.60.20">
    <property type="match status" value="1"/>
</dbReference>
<keyword evidence="4" id="KW-0862">Zinc</keyword>
<dbReference type="EMBL" id="DS469531">
    <property type="protein sequence ID" value="EDO45985.1"/>
    <property type="molecule type" value="Genomic_DNA"/>
</dbReference>
<evidence type="ECO:0000256" key="5">
    <source>
        <dbReference type="ARBA" id="ARBA00029450"/>
    </source>
</evidence>
<dbReference type="PROSITE" id="PS50081">
    <property type="entry name" value="ZF_DAG_PE_2"/>
    <property type="match status" value="1"/>
</dbReference>
<evidence type="ECO:0000313" key="7">
    <source>
        <dbReference type="EMBL" id="EDO45985.1"/>
    </source>
</evidence>
<dbReference type="PhylomeDB" id="A7RRC1"/>
<dbReference type="SUPFAM" id="SSF57889">
    <property type="entry name" value="Cysteine-rich domain"/>
    <property type="match status" value="1"/>
</dbReference>
<dbReference type="InterPro" id="IPR002219">
    <property type="entry name" value="PKC_DAG/PE"/>
</dbReference>
<dbReference type="Pfam" id="PF13901">
    <property type="entry name" value="RH_dom"/>
    <property type="match status" value="1"/>
</dbReference>
<organism evidence="7 8">
    <name type="scientific">Nematostella vectensis</name>
    <name type="common">Starlet sea anemone</name>
    <dbReference type="NCBI Taxonomy" id="45351"/>
    <lineage>
        <taxon>Eukaryota</taxon>
        <taxon>Metazoa</taxon>
        <taxon>Cnidaria</taxon>
        <taxon>Anthozoa</taxon>
        <taxon>Hexacorallia</taxon>
        <taxon>Actiniaria</taxon>
        <taxon>Edwardsiidae</taxon>
        <taxon>Nematostella</taxon>
    </lineage>
</organism>
<evidence type="ECO:0000256" key="1">
    <source>
        <dbReference type="ARBA" id="ARBA00022723"/>
    </source>
</evidence>
<evidence type="ECO:0000313" key="8">
    <source>
        <dbReference type="Proteomes" id="UP000001593"/>
    </source>
</evidence>
<keyword evidence="2" id="KW-0677">Repeat</keyword>
<evidence type="ECO:0000256" key="3">
    <source>
        <dbReference type="ARBA" id="ARBA00022771"/>
    </source>
</evidence>
<dbReference type="InterPro" id="IPR051366">
    <property type="entry name" value="DEF8"/>
</dbReference>
<keyword evidence="8" id="KW-1185">Reference proteome</keyword>
<dbReference type="Proteomes" id="UP000001593">
    <property type="component" value="Unassembled WGS sequence"/>
</dbReference>
<evidence type="ECO:0000256" key="2">
    <source>
        <dbReference type="ARBA" id="ARBA00022737"/>
    </source>
</evidence>
<dbReference type="CDD" id="cd20819">
    <property type="entry name" value="C1_DEF8"/>
    <property type="match status" value="1"/>
</dbReference>
<dbReference type="GO" id="GO:0008270">
    <property type="term" value="F:zinc ion binding"/>
    <property type="evidence" value="ECO:0007669"/>
    <property type="project" value="UniProtKB-KW"/>
</dbReference>
<comment type="similarity">
    <text evidence="5">Belongs to the DEF8 family.</text>
</comment>
<dbReference type="STRING" id="45351.A7RRC1"/>
<dbReference type="AlphaFoldDB" id="A7RRC1"/>